<sequence length="378" mass="42734">MYFRLLSMRILVDWENKEVWQTMFFYYFLGTWAMMNAWAIWGVAEYYGKYGNKGVDQTSFGTLVVVNLQTIQLLLYYLKLLSSETRLVSLNQLFERAPVEAQHLLEYTYVVEEDDVIEECYRFSQATQYTGLLRGVNIATFGLVGKSWLNDIDKATFSIDRLKQKAGNYEEVEEKVKQLRASVAARQQLGKAEASVAADGARKPGDVTLIVNNNNAATAAAIAANPTTTTSNSSKSSGLRRWWFSRMYASKHSLAVTFMDHYHSWPFRPDVKYFRMLTFIQAISVFAVGAIVVLGWQYSARDSTCAKSAKSCNTCLAVHERYFNSAEPLCDAMETAITRIVASANGTWLDNGVLEERYCNFECYGNFTPSQTCPALGR</sequence>
<evidence type="ECO:0000313" key="4">
    <source>
        <dbReference type="Proteomes" id="UP001054857"/>
    </source>
</evidence>
<feature type="transmembrane region" description="Helical" evidence="2">
    <location>
        <begin position="24"/>
        <end position="44"/>
    </location>
</feature>
<dbReference type="AlphaFoldDB" id="A0AAD3E485"/>
<evidence type="ECO:0000256" key="1">
    <source>
        <dbReference type="SAM" id="Coils"/>
    </source>
</evidence>
<keyword evidence="2" id="KW-0812">Transmembrane</keyword>
<dbReference type="EMBL" id="BMAR01000060">
    <property type="protein sequence ID" value="GFR52272.1"/>
    <property type="molecule type" value="Genomic_DNA"/>
</dbReference>
<organism evidence="3 4">
    <name type="scientific">Astrephomene gubernaculifera</name>
    <dbReference type="NCBI Taxonomy" id="47775"/>
    <lineage>
        <taxon>Eukaryota</taxon>
        <taxon>Viridiplantae</taxon>
        <taxon>Chlorophyta</taxon>
        <taxon>core chlorophytes</taxon>
        <taxon>Chlorophyceae</taxon>
        <taxon>CS clade</taxon>
        <taxon>Chlamydomonadales</taxon>
        <taxon>Astrephomenaceae</taxon>
        <taxon>Astrephomene</taxon>
    </lineage>
</organism>
<reference evidence="3 4" key="1">
    <citation type="journal article" date="2021" name="Sci. Rep.">
        <title>Genome sequencing of the multicellular alga Astrephomene provides insights into convergent evolution of germ-soma differentiation.</title>
        <authorList>
            <person name="Yamashita S."/>
            <person name="Yamamoto K."/>
            <person name="Matsuzaki R."/>
            <person name="Suzuki S."/>
            <person name="Yamaguchi H."/>
            <person name="Hirooka S."/>
            <person name="Minakuchi Y."/>
            <person name="Miyagishima S."/>
            <person name="Kawachi M."/>
            <person name="Toyoda A."/>
            <person name="Nozaki H."/>
        </authorList>
    </citation>
    <scope>NUCLEOTIDE SEQUENCE [LARGE SCALE GENOMIC DNA]</scope>
    <source>
        <strain evidence="3 4">NIES-4017</strain>
    </source>
</reference>
<keyword evidence="2" id="KW-0472">Membrane</keyword>
<evidence type="ECO:0000313" key="3">
    <source>
        <dbReference type="EMBL" id="GFR52272.1"/>
    </source>
</evidence>
<comment type="caution">
    <text evidence="3">The sequence shown here is derived from an EMBL/GenBank/DDBJ whole genome shotgun (WGS) entry which is preliminary data.</text>
</comment>
<protein>
    <submittedName>
        <fullName evidence="3">Uncharacterized protein</fullName>
    </submittedName>
</protein>
<accession>A0AAD3E485</accession>
<gene>
    <name evidence="3" type="ORF">Agub_g14807</name>
</gene>
<feature type="coiled-coil region" evidence="1">
    <location>
        <begin position="159"/>
        <end position="189"/>
    </location>
</feature>
<evidence type="ECO:0000256" key="2">
    <source>
        <dbReference type="SAM" id="Phobius"/>
    </source>
</evidence>
<dbReference type="Proteomes" id="UP001054857">
    <property type="component" value="Unassembled WGS sequence"/>
</dbReference>
<keyword evidence="4" id="KW-1185">Reference proteome</keyword>
<keyword evidence="1" id="KW-0175">Coiled coil</keyword>
<name>A0AAD3E485_9CHLO</name>
<feature type="transmembrane region" description="Helical" evidence="2">
    <location>
        <begin position="59"/>
        <end position="78"/>
    </location>
</feature>
<feature type="transmembrane region" description="Helical" evidence="2">
    <location>
        <begin position="276"/>
        <end position="298"/>
    </location>
</feature>
<keyword evidence="2" id="KW-1133">Transmembrane helix</keyword>
<proteinExistence type="predicted"/>